<accession>A0A4R6T308</accession>
<feature type="transmembrane region" description="Helical" evidence="1">
    <location>
        <begin position="152"/>
        <end position="177"/>
    </location>
</feature>
<organism evidence="2 3">
    <name type="scientific">Pedobacter metabolipauper</name>
    <dbReference type="NCBI Taxonomy" id="425513"/>
    <lineage>
        <taxon>Bacteria</taxon>
        <taxon>Pseudomonadati</taxon>
        <taxon>Bacteroidota</taxon>
        <taxon>Sphingobacteriia</taxon>
        <taxon>Sphingobacteriales</taxon>
        <taxon>Sphingobacteriaceae</taxon>
        <taxon>Pedobacter</taxon>
    </lineage>
</organism>
<feature type="transmembrane region" description="Helical" evidence="1">
    <location>
        <begin position="47"/>
        <end position="65"/>
    </location>
</feature>
<dbReference type="OrthoDB" id="6384283at2"/>
<sequence>MKTIQAKFKRVKKIILTYGLIAGLMAIAMLLYSTIQCYTRPDSRDSIILNYGMLFLAFSMVSIGIKNYRDKYQNGKITFKKAFKIGFYITLLSSSMYVAVWLVEYYIFMPDFMEIYAAKVLSQLKSSGATASEIAARAEAISINNEMYKKPAFVVLFTYIKVFPLGCIISAISALVLRKKIRINKVLFAID</sequence>
<keyword evidence="3" id="KW-1185">Reference proteome</keyword>
<dbReference type="InterPro" id="IPR025250">
    <property type="entry name" value="DUF4199"/>
</dbReference>
<name>A0A4R6T308_9SPHI</name>
<feature type="transmembrane region" description="Helical" evidence="1">
    <location>
        <begin position="15"/>
        <end position="35"/>
    </location>
</feature>
<comment type="caution">
    <text evidence="2">The sequence shown here is derived from an EMBL/GenBank/DDBJ whole genome shotgun (WGS) entry which is preliminary data.</text>
</comment>
<gene>
    <name evidence="2" type="ORF">ATK78_1050</name>
</gene>
<evidence type="ECO:0000256" key="1">
    <source>
        <dbReference type="SAM" id="Phobius"/>
    </source>
</evidence>
<dbReference type="Proteomes" id="UP000295620">
    <property type="component" value="Unassembled WGS sequence"/>
</dbReference>
<evidence type="ECO:0000313" key="2">
    <source>
        <dbReference type="EMBL" id="TDQ11920.1"/>
    </source>
</evidence>
<feature type="transmembrane region" description="Helical" evidence="1">
    <location>
        <begin position="85"/>
        <end position="108"/>
    </location>
</feature>
<dbReference type="AlphaFoldDB" id="A0A4R6T308"/>
<keyword evidence="1" id="KW-1133">Transmembrane helix</keyword>
<dbReference type="RefSeq" id="WP_133574954.1">
    <property type="nucleotide sequence ID" value="NZ_SNYC01000003.1"/>
</dbReference>
<protein>
    <submittedName>
        <fullName evidence="2">Uncharacterized protein DUF4199</fullName>
    </submittedName>
</protein>
<keyword evidence="1" id="KW-0812">Transmembrane</keyword>
<dbReference type="Pfam" id="PF13858">
    <property type="entry name" value="DUF4199"/>
    <property type="match status" value="1"/>
</dbReference>
<proteinExistence type="predicted"/>
<dbReference type="EMBL" id="SNYC01000003">
    <property type="protein sequence ID" value="TDQ11920.1"/>
    <property type="molecule type" value="Genomic_DNA"/>
</dbReference>
<evidence type="ECO:0000313" key="3">
    <source>
        <dbReference type="Proteomes" id="UP000295620"/>
    </source>
</evidence>
<reference evidence="2 3" key="1">
    <citation type="submission" date="2019-03" db="EMBL/GenBank/DDBJ databases">
        <title>Genomic Encyclopedia of Archaeal and Bacterial Type Strains, Phase II (KMG-II): from individual species to whole genera.</title>
        <authorList>
            <person name="Goeker M."/>
        </authorList>
    </citation>
    <scope>NUCLEOTIDE SEQUENCE [LARGE SCALE GENOMIC DNA]</scope>
    <source>
        <strain evidence="2 3">DSM 19035</strain>
    </source>
</reference>
<keyword evidence="1" id="KW-0472">Membrane</keyword>